<proteinExistence type="predicted"/>
<dbReference type="InterPro" id="IPR024731">
    <property type="entry name" value="NELL2-like_EGF"/>
</dbReference>
<dbReference type="Pfam" id="PF25390">
    <property type="entry name" value="WD40_RLD"/>
    <property type="match status" value="1"/>
</dbReference>
<feature type="chain" id="PRO_5005459085" description="EGF-like domain-containing protein" evidence="10">
    <location>
        <begin position="25"/>
        <end position="853"/>
    </location>
</feature>
<keyword evidence="8" id="KW-1015">Disulfide bond</keyword>
<dbReference type="PANTHER" id="PTHR45982:SF1">
    <property type="entry name" value="REGULATOR OF CHROMOSOME CONDENSATION"/>
    <property type="match status" value="1"/>
</dbReference>
<dbReference type="Pfam" id="PF12662">
    <property type="entry name" value="cEGF"/>
    <property type="match status" value="1"/>
</dbReference>
<keyword evidence="13" id="KW-1185">Reference proteome</keyword>
<evidence type="ECO:0000256" key="3">
    <source>
        <dbReference type="ARBA" id="ARBA00022536"/>
    </source>
</evidence>
<dbReference type="PROSITE" id="PS00010">
    <property type="entry name" value="ASX_HYDROXYL"/>
    <property type="match status" value="2"/>
</dbReference>
<dbReference type="STRING" id="52.CMC5_015780"/>
<keyword evidence="7" id="KW-0106">Calcium</keyword>
<dbReference type="PANTHER" id="PTHR45982">
    <property type="entry name" value="REGULATOR OF CHROMOSOME CONDENSATION"/>
    <property type="match status" value="1"/>
</dbReference>
<evidence type="ECO:0000256" key="7">
    <source>
        <dbReference type="ARBA" id="ARBA00022837"/>
    </source>
</evidence>
<dbReference type="PROSITE" id="PS01187">
    <property type="entry name" value="EGF_CA"/>
    <property type="match status" value="1"/>
</dbReference>
<feature type="domain" description="EGF-like" evidence="11">
    <location>
        <begin position="94"/>
        <end position="134"/>
    </location>
</feature>
<dbReference type="Pfam" id="PF12947">
    <property type="entry name" value="EGF_3"/>
    <property type="match status" value="1"/>
</dbReference>
<dbReference type="PRINTS" id="PR00633">
    <property type="entry name" value="RCCNDNSATION"/>
</dbReference>
<name>A0A0K1E9S2_CHOCO</name>
<dbReference type="Gene3D" id="2.10.25.10">
    <property type="entry name" value="Laminin"/>
    <property type="match status" value="2"/>
</dbReference>
<keyword evidence="6" id="KW-0677">Repeat</keyword>
<dbReference type="Pfam" id="PF00415">
    <property type="entry name" value="RCC1"/>
    <property type="match status" value="3"/>
</dbReference>
<protein>
    <recommendedName>
        <fullName evidence="11">EGF-like domain-containing protein</fullName>
    </recommendedName>
</protein>
<dbReference type="InterPro" id="IPR058923">
    <property type="entry name" value="RCC1-like_dom"/>
</dbReference>
<keyword evidence="4" id="KW-0344">Guanine-nucleotide releasing factor</keyword>
<evidence type="ECO:0000256" key="1">
    <source>
        <dbReference type="ARBA" id="ARBA00004613"/>
    </source>
</evidence>
<evidence type="ECO:0000256" key="10">
    <source>
        <dbReference type="SAM" id="SignalP"/>
    </source>
</evidence>
<evidence type="ECO:0000313" key="13">
    <source>
        <dbReference type="Proteomes" id="UP000067626"/>
    </source>
</evidence>
<accession>A0A0K1E9S2</accession>
<dbReference type="Pfam" id="PF13540">
    <property type="entry name" value="RCC1_2"/>
    <property type="match status" value="2"/>
</dbReference>
<evidence type="ECO:0000313" key="12">
    <source>
        <dbReference type="EMBL" id="AKT37437.1"/>
    </source>
</evidence>
<dbReference type="EMBL" id="CP012159">
    <property type="protein sequence ID" value="AKT37437.1"/>
    <property type="molecule type" value="Genomic_DNA"/>
</dbReference>
<dbReference type="PROSITE" id="PS01186">
    <property type="entry name" value="EGF_2"/>
    <property type="match status" value="1"/>
</dbReference>
<dbReference type="SUPFAM" id="SSF50985">
    <property type="entry name" value="RCC1/BLIP-II"/>
    <property type="match status" value="3"/>
</dbReference>
<keyword evidence="3" id="KW-0245">EGF-like domain</keyword>
<dbReference type="InterPro" id="IPR000408">
    <property type="entry name" value="Reg_chr_condens"/>
</dbReference>
<sequence>MITKRTLGRAWLVLSILCVSSCGGDDGGSGGAPTGGGGTGGAAGAGGVDDPFAIDECAEGTHTCAANADCIDTSAFYECACHPGYEGDGRTCTDIDECASLLDDCDPLATCTNEPGSFSCSCPSGTTGDGRTCEPLYLTVAAGQYHACAIRQDGTMWCWGHNTSGQVGTGTADPFFVKPMAVGGARDWTRVVAGGSFTCALNEAHRILCWGTNGSGQLGDGTATNRNAPTLLTGGIDDWVTLESGSAHTCAIRESGALYCWGYNIRGQIGDGTTTNRNQPVQVGTDHWLDVSAGNEFTCGVRDDHTLWCWGLNTSRQLGDNTSAGTRPTPTREATLATDWAQVSTGGGYACGVKLDGSRWCWGTNALAQAGNGAQLPVTLTLPQRVDEDTTWARIDAGEHAACALRADRSLWCWGEGSLGQTAQPGAEGPLPTPAQVGADTDWLTVASGLRFACGVQEGGRLSCWGSASRGATGLGFSSDRTTPTPAGSATDWTTIAVQLDNGCGLRGAGNLYCWGRNAYGHLGDATTVTRVEPTPIGAGKVWKRIALGRTHTCGIADESGLDQPLCWGWDNNGEQGNGAALGAQTSPAPVVLPVPIDVPWVEIATGYNHACAVRQDGTLWCWGRNASGQLGDGTLTGRQQPVRALPAAATDWTSVVAHGDTTCGLRASGALHCWGGNGSGQLGLGHTTSPVHTPTLVDGGPWAAVDISANHTCGVDTNGSLWCWGRNANSEAGIGNAVNPLTQPTRVGQDSDWARPFLGQGLFTCALKTNGDLYCWGAGSYGQLGLGSLTSFNTPQRVPSLAPWDTAAIGNEHTCGVSSEGRLFCWGSSTWAQLGGGQPFNATPMRVVAPGG</sequence>
<dbReference type="CDD" id="cd00054">
    <property type="entry name" value="EGF_CA"/>
    <property type="match status" value="2"/>
</dbReference>
<organism evidence="12 13">
    <name type="scientific">Chondromyces crocatus</name>
    <dbReference type="NCBI Taxonomy" id="52"/>
    <lineage>
        <taxon>Bacteria</taxon>
        <taxon>Pseudomonadati</taxon>
        <taxon>Myxococcota</taxon>
        <taxon>Polyangia</taxon>
        <taxon>Polyangiales</taxon>
        <taxon>Polyangiaceae</taxon>
        <taxon>Chondromyces</taxon>
    </lineage>
</organism>
<dbReference type="Proteomes" id="UP000067626">
    <property type="component" value="Chromosome"/>
</dbReference>
<keyword evidence="5 10" id="KW-0732">Signal</keyword>
<dbReference type="InterPro" id="IPR000152">
    <property type="entry name" value="EGF-type_Asp/Asn_hydroxyl_site"/>
</dbReference>
<dbReference type="RefSeq" id="WP_050429807.1">
    <property type="nucleotide sequence ID" value="NZ_CP012159.1"/>
</dbReference>
<dbReference type="GO" id="GO:0005576">
    <property type="term" value="C:extracellular region"/>
    <property type="evidence" value="ECO:0007669"/>
    <property type="project" value="UniProtKB-SubCell"/>
</dbReference>
<dbReference type="GO" id="GO:0005509">
    <property type="term" value="F:calcium ion binding"/>
    <property type="evidence" value="ECO:0007669"/>
    <property type="project" value="InterPro"/>
</dbReference>
<gene>
    <name evidence="12" type="ORF">CMC5_015780</name>
</gene>
<dbReference type="Gene3D" id="2.130.10.30">
    <property type="entry name" value="Regulator of chromosome condensation 1/beta-lactamase-inhibitor protein II"/>
    <property type="match status" value="4"/>
</dbReference>
<dbReference type="SUPFAM" id="SSF57184">
    <property type="entry name" value="Growth factor receptor domain"/>
    <property type="match status" value="1"/>
</dbReference>
<dbReference type="InterPro" id="IPR009091">
    <property type="entry name" value="RCC1/BLIP-II"/>
</dbReference>
<dbReference type="SMART" id="SM00181">
    <property type="entry name" value="EGF"/>
    <property type="match status" value="2"/>
</dbReference>
<dbReference type="GO" id="GO:0005085">
    <property type="term" value="F:guanyl-nucleotide exchange factor activity"/>
    <property type="evidence" value="ECO:0007669"/>
    <property type="project" value="TreeGrafter"/>
</dbReference>
<dbReference type="KEGG" id="ccro:CMC5_015780"/>
<dbReference type="SMART" id="SM00179">
    <property type="entry name" value="EGF_CA"/>
    <property type="match status" value="2"/>
</dbReference>
<dbReference type="GO" id="GO:0005737">
    <property type="term" value="C:cytoplasm"/>
    <property type="evidence" value="ECO:0007669"/>
    <property type="project" value="TreeGrafter"/>
</dbReference>
<dbReference type="PATRIC" id="fig|52.7.peg.1687"/>
<evidence type="ECO:0000259" key="11">
    <source>
        <dbReference type="PROSITE" id="PS50026"/>
    </source>
</evidence>
<feature type="domain" description="EGF-like" evidence="11">
    <location>
        <begin position="53"/>
        <end position="93"/>
    </location>
</feature>
<evidence type="ECO:0000256" key="4">
    <source>
        <dbReference type="ARBA" id="ARBA00022658"/>
    </source>
</evidence>
<reference evidence="12 13" key="1">
    <citation type="submission" date="2015-07" db="EMBL/GenBank/DDBJ databases">
        <title>Genome analysis of myxobacterium Chondromyces crocatus Cm c5 reveals a high potential for natural compound synthesis and the genetic basis for the loss of fruiting body formation.</title>
        <authorList>
            <person name="Zaburannyi N."/>
            <person name="Bunk B."/>
            <person name="Maier J."/>
            <person name="Overmann J."/>
            <person name="Mueller R."/>
        </authorList>
    </citation>
    <scope>NUCLEOTIDE SEQUENCE [LARGE SCALE GENOMIC DNA]</scope>
    <source>
        <strain evidence="12 13">Cm c5</strain>
    </source>
</reference>
<dbReference type="InterPro" id="IPR001881">
    <property type="entry name" value="EGF-like_Ca-bd_dom"/>
</dbReference>
<dbReference type="FunFam" id="2.10.25.10:FF:000038">
    <property type="entry name" value="Fibrillin 2"/>
    <property type="match status" value="2"/>
</dbReference>
<comment type="subcellular location">
    <subcellularLocation>
        <location evidence="1">Secreted</location>
    </subcellularLocation>
</comment>
<dbReference type="InterPro" id="IPR009030">
    <property type="entry name" value="Growth_fac_rcpt_cys_sf"/>
</dbReference>
<evidence type="ECO:0000256" key="8">
    <source>
        <dbReference type="ARBA" id="ARBA00023157"/>
    </source>
</evidence>
<dbReference type="PROSITE" id="PS50012">
    <property type="entry name" value="RCC1_3"/>
    <property type="match status" value="9"/>
</dbReference>
<evidence type="ECO:0000256" key="2">
    <source>
        <dbReference type="ARBA" id="ARBA00022525"/>
    </source>
</evidence>
<dbReference type="InterPro" id="IPR026823">
    <property type="entry name" value="cEGF"/>
</dbReference>
<keyword evidence="2" id="KW-0964">Secreted</keyword>
<evidence type="ECO:0000256" key="9">
    <source>
        <dbReference type="ARBA" id="ARBA00023180"/>
    </source>
</evidence>
<keyword evidence="9" id="KW-0325">Glycoprotein</keyword>
<feature type="signal peptide" evidence="10">
    <location>
        <begin position="1"/>
        <end position="24"/>
    </location>
</feature>
<dbReference type="AlphaFoldDB" id="A0A0K1E9S2"/>
<dbReference type="InterPro" id="IPR051553">
    <property type="entry name" value="Ran_GTPase-activating"/>
</dbReference>
<dbReference type="InterPro" id="IPR000742">
    <property type="entry name" value="EGF"/>
</dbReference>
<evidence type="ECO:0000256" key="6">
    <source>
        <dbReference type="ARBA" id="ARBA00022737"/>
    </source>
</evidence>
<dbReference type="PROSITE" id="PS50026">
    <property type="entry name" value="EGF_3"/>
    <property type="match status" value="2"/>
</dbReference>
<dbReference type="InterPro" id="IPR018097">
    <property type="entry name" value="EGF_Ca-bd_CS"/>
</dbReference>
<evidence type="ECO:0000256" key="5">
    <source>
        <dbReference type="ARBA" id="ARBA00022729"/>
    </source>
</evidence>